<accession>A0A8S3G6Y1</accession>
<dbReference type="EMBL" id="CAJOBH010260248">
    <property type="protein sequence ID" value="CAF5154460.1"/>
    <property type="molecule type" value="Genomic_DNA"/>
</dbReference>
<gene>
    <name evidence="1" type="ORF">BYL167_LOCUS73062</name>
</gene>
<comment type="caution">
    <text evidence="1">The sequence shown here is derived from an EMBL/GenBank/DDBJ whole genome shotgun (WGS) entry which is preliminary data.</text>
</comment>
<dbReference type="Proteomes" id="UP000681967">
    <property type="component" value="Unassembled WGS sequence"/>
</dbReference>
<name>A0A8S3G6Y1_9BILA</name>
<organism evidence="1 2">
    <name type="scientific">Rotaria magnacalcarata</name>
    <dbReference type="NCBI Taxonomy" id="392030"/>
    <lineage>
        <taxon>Eukaryota</taxon>
        <taxon>Metazoa</taxon>
        <taxon>Spiralia</taxon>
        <taxon>Gnathifera</taxon>
        <taxon>Rotifera</taxon>
        <taxon>Eurotatoria</taxon>
        <taxon>Bdelloidea</taxon>
        <taxon>Philodinida</taxon>
        <taxon>Philodinidae</taxon>
        <taxon>Rotaria</taxon>
    </lineage>
</organism>
<protein>
    <submittedName>
        <fullName evidence="1">Uncharacterized protein</fullName>
    </submittedName>
</protein>
<evidence type="ECO:0000313" key="1">
    <source>
        <dbReference type="EMBL" id="CAF5154460.1"/>
    </source>
</evidence>
<dbReference type="AlphaFoldDB" id="A0A8S3G6Y1"/>
<sequence>GISMENILVSSLIDQLQTNTNKPSNSSAVSDYFEHLNLQANVRDQLVTYVHNLQIMSIENILWQASSLAQLTAATNQLTRAASFRASDKCHQLAFSLKRLSNQISYEDVRATSTEIINCISNALTVKMNDSLIIL</sequence>
<proteinExistence type="predicted"/>
<evidence type="ECO:0000313" key="2">
    <source>
        <dbReference type="Proteomes" id="UP000681967"/>
    </source>
</evidence>
<reference evidence="1" key="1">
    <citation type="submission" date="2021-02" db="EMBL/GenBank/DDBJ databases">
        <authorList>
            <person name="Nowell W R."/>
        </authorList>
    </citation>
    <scope>NUCLEOTIDE SEQUENCE</scope>
</reference>
<feature type="non-terminal residue" evidence="1">
    <location>
        <position position="1"/>
    </location>
</feature>